<organism evidence="2 3">
    <name type="scientific">Luteibacter pinisoli</name>
    <dbReference type="NCBI Taxonomy" id="2589080"/>
    <lineage>
        <taxon>Bacteria</taxon>
        <taxon>Pseudomonadati</taxon>
        <taxon>Pseudomonadota</taxon>
        <taxon>Gammaproteobacteria</taxon>
        <taxon>Lysobacterales</taxon>
        <taxon>Rhodanobacteraceae</taxon>
        <taxon>Luteibacter</taxon>
    </lineage>
</organism>
<keyword evidence="3" id="KW-1185">Reference proteome</keyword>
<reference evidence="2 3" key="1">
    <citation type="submission" date="2019-06" db="EMBL/GenBank/DDBJ databases">
        <title>A complete genome sequence for Luteibacter pinisoli MAH-14.</title>
        <authorList>
            <person name="Baltrus D.A."/>
        </authorList>
    </citation>
    <scope>NUCLEOTIDE SEQUENCE [LARGE SCALE GENOMIC DNA]</scope>
    <source>
        <strain evidence="2 3">MAH-14</strain>
    </source>
</reference>
<dbReference type="EMBL" id="CP041046">
    <property type="protein sequence ID" value="QDE39866.1"/>
    <property type="molecule type" value="Genomic_DNA"/>
</dbReference>
<name>A0A4Y5Z4K7_9GAMM</name>
<feature type="transmembrane region" description="Helical" evidence="1">
    <location>
        <begin position="12"/>
        <end position="32"/>
    </location>
</feature>
<evidence type="ECO:0000313" key="3">
    <source>
        <dbReference type="Proteomes" id="UP000316093"/>
    </source>
</evidence>
<accession>A0A4Y5Z4K7</accession>
<dbReference type="Proteomes" id="UP000316093">
    <property type="component" value="Chromosome"/>
</dbReference>
<gene>
    <name evidence="2" type="ORF">FIV34_11915</name>
</gene>
<evidence type="ECO:0000313" key="2">
    <source>
        <dbReference type="EMBL" id="QDE39866.1"/>
    </source>
</evidence>
<dbReference type="OrthoDB" id="5956934at2"/>
<dbReference type="KEGG" id="lpy:FIV34_11915"/>
<dbReference type="RefSeq" id="WP_139983016.1">
    <property type="nucleotide sequence ID" value="NZ_CP041046.1"/>
</dbReference>
<keyword evidence="1" id="KW-0472">Membrane</keyword>
<evidence type="ECO:0000256" key="1">
    <source>
        <dbReference type="SAM" id="Phobius"/>
    </source>
</evidence>
<dbReference type="AlphaFoldDB" id="A0A4Y5Z4K7"/>
<proteinExistence type="predicted"/>
<keyword evidence="1" id="KW-1133">Transmembrane helix</keyword>
<sequence>MSYETRMVLRLAAPGVLVFVAGIILAVAMDALGSLPVAMGGQPFLPGVGDDLALGTGVVALLVYAGRMLRYWRWTRGDTDICFVCSCLLGQERHGRFGTYRKCLGCGKKHAVGRL</sequence>
<feature type="transmembrane region" description="Helical" evidence="1">
    <location>
        <begin position="52"/>
        <end position="69"/>
    </location>
</feature>
<keyword evidence="1" id="KW-0812">Transmembrane</keyword>
<protein>
    <submittedName>
        <fullName evidence="2">Uncharacterized protein</fullName>
    </submittedName>
</protein>